<dbReference type="Proteomes" id="UP000489600">
    <property type="component" value="Unassembled WGS sequence"/>
</dbReference>
<accession>A0A565BNR0</accession>
<dbReference type="AlphaFoldDB" id="A0A565BNR0"/>
<dbReference type="OrthoDB" id="1110142at2759"/>
<evidence type="ECO:0000313" key="2">
    <source>
        <dbReference type="Proteomes" id="UP000489600"/>
    </source>
</evidence>
<organism evidence="1 2">
    <name type="scientific">Arabis nemorensis</name>
    <dbReference type="NCBI Taxonomy" id="586526"/>
    <lineage>
        <taxon>Eukaryota</taxon>
        <taxon>Viridiplantae</taxon>
        <taxon>Streptophyta</taxon>
        <taxon>Embryophyta</taxon>
        <taxon>Tracheophyta</taxon>
        <taxon>Spermatophyta</taxon>
        <taxon>Magnoliopsida</taxon>
        <taxon>eudicotyledons</taxon>
        <taxon>Gunneridae</taxon>
        <taxon>Pentapetalae</taxon>
        <taxon>rosids</taxon>
        <taxon>malvids</taxon>
        <taxon>Brassicales</taxon>
        <taxon>Brassicaceae</taxon>
        <taxon>Arabideae</taxon>
        <taxon>Arabis</taxon>
    </lineage>
</organism>
<evidence type="ECO:0000313" key="1">
    <source>
        <dbReference type="EMBL" id="VVB02978.1"/>
    </source>
</evidence>
<name>A0A565BNR0_9BRAS</name>
<dbReference type="EMBL" id="CABITT030000004">
    <property type="protein sequence ID" value="VVB02978.1"/>
    <property type="molecule type" value="Genomic_DNA"/>
</dbReference>
<proteinExistence type="predicted"/>
<gene>
    <name evidence="1" type="ORF">ANE_LOCUS13422</name>
</gene>
<keyword evidence="2" id="KW-1185">Reference proteome</keyword>
<sequence length="56" mass="6288">MAPPQVENRQPFWDLISSLGSNRAESWLVTGDLNEIAANSEKRGGPRRPEASFTRF</sequence>
<evidence type="ECO:0008006" key="3">
    <source>
        <dbReference type="Google" id="ProtNLM"/>
    </source>
</evidence>
<protein>
    <recommendedName>
        <fullName evidence="3">Endonuclease/exonuclease/phosphatase domain-containing protein</fullName>
    </recommendedName>
</protein>
<reference evidence="1" key="1">
    <citation type="submission" date="2019-07" db="EMBL/GenBank/DDBJ databases">
        <authorList>
            <person name="Dittberner H."/>
        </authorList>
    </citation>
    <scope>NUCLEOTIDE SEQUENCE [LARGE SCALE GENOMIC DNA]</scope>
</reference>
<comment type="caution">
    <text evidence="1">The sequence shown here is derived from an EMBL/GenBank/DDBJ whole genome shotgun (WGS) entry which is preliminary data.</text>
</comment>